<name>A0A426YF99_ENSVE</name>
<comment type="caution">
    <text evidence="1">The sequence shown here is derived from an EMBL/GenBank/DDBJ whole genome shotgun (WGS) entry which is preliminary data.</text>
</comment>
<proteinExistence type="predicted"/>
<dbReference type="EMBL" id="AMZH03012768">
    <property type="protein sequence ID" value="RRT50429.1"/>
    <property type="molecule type" value="Genomic_DNA"/>
</dbReference>
<protein>
    <submittedName>
        <fullName evidence="1">Uncharacterized protein</fullName>
    </submittedName>
</protein>
<organism evidence="1 2">
    <name type="scientific">Ensete ventricosum</name>
    <name type="common">Abyssinian banana</name>
    <name type="synonym">Musa ensete</name>
    <dbReference type="NCBI Taxonomy" id="4639"/>
    <lineage>
        <taxon>Eukaryota</taxon>
        <taxon>Viridiplantae</taxon>
        <taxon>Streptophyta</taxon>
        <taxon>Embryophyta</taxon>
        <taxon>Tracheophyta</taxon>
        <taxon>Spermatophyta</taxon>
        <taxon>Magnoliopsida</taxon>
        <taxon>Liliopsida</taxon>
        <taxon>Zingiberales</taxon>
        <taxon>Musaceae</taxon>
        <taxon>Ensete</taxon>
    </lineage>
</organism>
<evidence type="ECO:0000313" key="2">
    <source>
        <dbReference type="Proteomes" id="UP000287651"/>
    </source>
</evidence>
<evidence type="ECO:0000313" key="1">
    <source>
        <dbReference type="EMBL" id="RRT50429.1"/>
    </source>
</evidence>
<reference evidence="1 2" key="1">
    <citation type="journal article" date="2014" name="Agronomy (Basel)">
        <title>A Draft Genome Sequence for Ensete ventricosum, the Drought-Tolerant Tree Against Hunger.</title>
        <authorList>
            <person name="Harrison J."/>
            <person name="Moore K.A."/>
            <person name="Paszkiewicz K."/>
            <person name="Jones T."/>
            <person name="Grant M."/>
            <person name="Ambacheew D."/>
            <person name="Muzemil S."/>
            <person name="Studholme D.J."/>
        </authorList>
    </citation>
    <scope>NUCLEOTIDE SEQUENCE [LARGE SCALE GENOMIC DNA]</scope>
</reference>
<dbReference type="AlphaFoldDB" id="A0A426YF99"/>
<accession>A0A426YF99</accession>
<dbReference type="Proteomes" id="UP000287651">
    <property type="component" value="Unassembled WGS sequence"/>
</dbReference>
<gene>
    <name evidence="1" type="ORF">B296_00014718</name>
</gene>
<sequence>MVLPPISAVWFDMAIAIRRCCKIYKDVAGKGSDLKAGGLHARGAGKIYKDVAGKGSDLKAGGLHARGAVVGW</sequence>